<dbReference type="EMBL" id="QWGA01000003">
    <property type="protein sequence ID" value="RIJ31049.1"/>
    <property type="molecule type" value="Genomic_DNA"/>
</dbReference>
<gene>
    <name evidence="1" type="ORF">D1222_01915</name>
</gene>
<reference evidence="1 2" key="1">
    <citation type="submission" date="2018-08" db="EMBL/GenBank/DDBJ databases">
        <title>Henriciella mobilis sp. nov., isolated from seawater.</title>
        <authorList>
            <person name="Cheng H."/>
            <person name="Wu Y.-H."/>
            <person name="Xu X.-W."/>
            <person name="Guo L.-L."/>
        </authorList>
    </citation>
    <scope>NUCLEOTIDE SEQUENCE [LARGE SCALE GENOMIC DNA]</scope>
    <source>
        <strain evidence="1 2">CCUG67844</strain>
    </source>
</reference>
<comment type="caution">
    <text evidence="1">The sequence shown here is derived from an EMBL/GenBank/DDBJ whole genome shotgun (WGS) entry which is preliminary data.</text>
</comment>
<dbReference type="AlphaFoldDB" id="A0A399RMG2"/>
<keyword evidence="2" id="KW-1185">Reference proteome</keyword>
<evidence type="ECO:0000313" key="1">
    <source>
        <dbReference type="EMBL" id="RIJ31049.1"/>
    </source>
</evidence>
<name>A0A399RMG2_9PROT</name>
<protein>
    <submittedName>
        <fullName evidence="1">Uncharacterized protein</fullName>
    </submittedName>
</protein>
<dbReference type="Proteomes" id="UP000265845">
    <property type="component" value="Unassembled WGS sequence"/>
</dbReference>
<proteinExistence type="predicted"/>
<sequence>MVNTDFWSGQTIDGRACALTRTRAADFQGWMAINRARTGKITRLKPEELRLRDYAPHSRTHKKLDPETP</sequence>
<accession>A0A399RMG2</accession>
<evidence type="ECO:0000313" key="2">
    <source>
        <dbReference type="Proteomes" id="UP000265845"/>
    </source>
</evidence>
<organism evidence="1 2">
    <name type="scientific">Henriciella algicola</name>
    <dbReference type="NCBI Taxonomy" id="1608422"/>
    <lineage>
        <taxon>Bacteria</taxon>
        <taxon>Pseudomonadati</taxon>
        <taxon>Pseudomonadota</taxon>
        <taxon>Alphaproteobacteria</taxon>
        <taxon>Hyphomonadales</taxon>
        <taxon>Hyphomonadaceae</taxon>
        <taxon>Henriciella</taxon>
    </lineage>
</organism>